<dbReference type="Pfam" id="PF26113">
    <property type="entry name" value="GH16_XgeA"/>
    <property type="match status" value="1"/>
</dbReference>
<protein>
    <recommendedName>
        <fullName evidence="2">GH16 domain-containing protein</fullName>
    </recommendedName>
</protein>
<feature type="chain" id="PRO_5040756361" description="GH16 domain-containing protein" evidence="1">
    <location>
        <begin position="21"/>
        <end position="311"/>
    </location>
</feature>
<dbReference type="GO" id="GO:0005975">
    <property type="term" value="P:carbohydrate metabolic process"/>
    <property type="evidence" value="ECO:0007669"/>
    <property type="project" value="InterPro"/>
</dbReference>
<keyword evidence="1" id="KW-0732">Signal</keyword>
<dbReference type="Proteomes" id="UP001152049">
    <property type="component" value="Unassembled WGS sequence"/>
</dbReference>
<proteinExistence type="predicted"/>
<dbReference type="InterPro" id="IPR000757">
    <property type="entry name" value="Beta-glucanase-like"/>
</dbReference>
<evidence type="ECO:0000259" key="2">
    <source>
        <dbReference type="PROSITE" id="PS51762"/>
    </source>
</evidence>
<evidence type="ECO:0000256" key="1">
    <source>
        <dbReference type="SAM" id="SignalP"/>
    </source>
</evidence>
<dbReference type="AlphaFoldDB" id="A0A9W8RR24"/>
<comment type="caution">
    <text evidence="3">The sequence shown here is derived from an EMBL/GenBank/DDBJ whole genome shotgun (WGS) entry which is preliminary data.</text>
</comment>
<dbReference type="InterPro" id="IPR050546">
    <property type="entry name" value="Glycosyl_Hydrlase_16"/>
</dbReference>
<dbReference type="PROSITE" id="PS51762">
    <property type="entry name" value="GH16_2"/>
    <property type="match status" value="1"/>
</dbReference>
<sequence length="311" mass="34035">MLFKNTVLSSFLAGTALGWGAPGYSGFNLVWQDSFAGSGGSSPNGNNWNTITGYLNVNAELEVYTSSNRNLQLSGGDTLQIVPWRDSSAQNGWTSARIESKYVFTPQAGRLTRVEAPIRFGTSAIANKQGIWPAFWMLGDSLRHGGVWPASGEIDILETVNGQLTGYGTIHCDVYPGGICNEGTGIGGTISIPDQDWHTWRVEIDRRPASWVQESITWYRDGIQFHQVTGGRINNQAVWNTLARSPLYFILNVAVGGTWPGYPNGNTQDGYGSMMEVGYVAQYVSTTALTRFRNSTIAANTQPRFSFKKLP</sequence>
<dbReference type="PANTHER" id="PTHR10963:SF60">
    <property type="entry name" value="GRAM-NEGATIVE BACTERIA-BINDING PROTEIN 1-RELATED"/>
    <property type="match status" value="1"/>
</dbReference>
<dbReference type="EMBL" id="JAOQAZ010000028">
    <property type="protein sequence ID" value="KAJ4251487.1"/>
    <property type="molecule type" value="Genomic_DNA"/>
</dbReference>
<reference evidence="3" key="1">
    <citation type="submission" date="2022-09" db="EMBL/GenBank/DDBJ databases">
        <title>Fusarium specimens isolated from Avocado Roots.</title>
        <authorList>
            <person name="Stajich J."/>
            <person name="Roper C."/>
            <person name="Heimlech-Rivalta G."/>
        </authorList>
    </citation>
    <scope>NUCLEOTIDE SEQUENCE</scope>
    <source>
        <strain evidence="3">CF00136</strain>
    </source>
</reference>
<dbReference type="GO" id="GO:0004553">
    <property type="term" value="F:hydrolase activity, hydrolyzing O-glycosyl compounds"/>
    <property type="evidence" value="ECO:0007669"/>
    <property type="project" value="InterPro"/>
</dbReference>
<dbReference type="SUPFAM" id="SSF49899">
    <property type="entry name" value="Concanavalin A-like lectins/glucanases"/>
    <property type="match status" value="1"/>
</dbReference>
<dbReference type="CDD" id="cd02182">
    <property type="entry name" value="GH16_Strep_laminarinase_like"/>
    <property type="match status" value="1"/>
</dbReference>
<feature type="signal peptide" evidence="1">
    <location>
        <begin position="1"/>
        <end position="20"/>
    </location>
</feature>
<keyword evidence="4" id="KW-1185">Reference proteome</keyword>
<dbReference type="Gene3D" id="2.60.120.200">
    <property type="match status" value="1"/>
</dbReference>
<feature type="domain" description="GH16" evidence="2">
    <location>
        <begin position="17"/>
        <end position="288"/>
    </location>
</feature>
<dbReference type="InterPro" id="IPR013320">
    <property type="entry name" value="ConA-like_dom_sf"/>
</dbReference>
<evidence type="ECO:0000313" key="4">
    <source>
        <dbReference type="Proteomes" id="UP001152049"/>
    </source>
</evidence>
<organism evidence="3 4">
    <name type="scientific">Fusarium torreyae</name>
    <dbReference type="NCBI Taxonomy" id="1237075"/>
    <lineage>
        <taxon>Eukaryota</taxon>
        <taxon>Fungi</taxon>
        <taxon>Dikarya</taxon>
        <taxon>Ascomycota</taxon>
        <taxon>Pezizomycotina</taxon>
        <taxon>Sordariomycetes</taxon>
        <taxon>Hypocreomycetidae</taxon>
        <taxon>Hypocreales</taxon>
        <taxon>Nectriaceae</taxon>
        <taxon>Fusarium</taxon>
    </lineage>
</organism>
<dbReference type="OrthoDB" id="192832at2759"/>
<accession>A0A9W8RR24</accession>
<dbReference type="PANTHER" id="PTHR10963">
    <property type="entry name" value="GLYCOSYL HYDROLASE-RELATED"/>
    <property type="match status" value="1"/>
</dbReference>
<gene>
    <name evidence="3" type="ORF">NW762_011472</name>
</gene>
<evidence type="ECO:0000313" key="3">
    <source>
        <dbReference type="EMBL" id="KAJ4251487.1"/>
    </source>
</evidence>
<name>A0A9W8RR24_9HYPO</name>